<dbReference type="PANTHER" id="PTHR20941">
    <property type="entry name" value="FOLATE SYNTHESIS PROTEINS"/>
    <property type="match status" value="1"/>
</dbReference>
<evidence type="ECO:0000259" key="9">
    <source>
        <dbReference type="PROSITE" id="PS50972"/>
    </source>
</evidence>
<name>A0ABW9ZSF1_9BACT</name>
<accession>A0ABW9ZSF1</accession>
<dbReference type="InterPro" id="IPR045031">
    <property type="entry name" value="DHP_synth-like"/>
</dbReference>
<dbReference type="SUPFAM" id="SSF51717">
    <property type="entry name" value="Dihydropteroate synthetase-like"/>
    <property type="match status" value="1"/>
</dbReference>
<keyword evidence="6" id="KW-0479">Metal-binding</keyword>
<dbReference type="EC" id="2.5.1.15" evidence="4"/>
<dbReference type="InterPro" id="IPR000489">
    <property type="entry name" value="Pterin-binding_dom"/>
</dbReference>
<dbReference type="Proteomes" id="UP000753802">
    <property type="component" value="Unassembled WGS sequence"/>
</dbReference>
<dbReference type="GO" id="GO:0004156">
    <property type="term" value="F:dihydropteroate synthase activity"/>
    <property type="evidence" value="ECO:0007669"/>
    <property type="project" value="UniProtKB-EC"/>
</dbReference>
<comment type="cofactor">
    <cofactor evidence="2">
        <name>Mg(2+)</name>
        <dbReference type="ChEBI" id="CHEBI:18420"/>
    </cofactor>
</comment>
<comment type="catalytic activity">
    <reaction evidence="1">
        <text>(7,8-dihydropterin-6-yl)methyl diphosphate + 4-aminobenzoate = 7,8-dihydropteroate + diphosphate</text>
        <dbReference type="Rhea" id="RHEA:19949"/>
        <dbReference type="ChEBI" id="CHEBI:17836"/>
        <dbReference type="ChEBI" id="CHEBI:17839"/>
        <dbReference type="ChEBI" id="CHEBI:33019"/>
        <dbReference type="ChEBI" id="CHEBI:72950"/>
        <dbReference type="EC" id="2.5.1.15"/>
    </reaction>
</comment>
<proteinExistence type="predicted"/>
<keyword evidence="8" id="KW-0289">Folate biosynthesis</keyword>
<dbReference type="InterPro" id="IPR011005">
    <property type="entry name" value="Dihydropteroate_synth-like_sf"/>
</dbReference>
<feature type="domain" description="Pterin-binding" evidence="9">
    <location>
        <begin position="16"/>
        <end position="268"/>
    </location>
</feature>
<dbReference type="Gene3D" id="3.20.20.20">
    <property type="entry name" value="Dihydropteroate synthase-like"/>
    <property type="match status" value="1"/>
</dbReference>
<dbReference type="RefSeq" id="WP_161818353.1">
    <property type="nucleotide sequence ID" value="NZ_JAACJS010000012.1"/>
</dbReference>
<keyword evidence="7" id="KW-0460">Magnesium</keyword>
<evidence type="ECO:0000256" key="2">
    <source>
        <dbReference type="ARBA" id="ARBA00001946"/>
    </source>
</evidence>
<evidence type="ECO:0000256" key="7">
    <source>
        <dbReference type="ARBA" id="ARBA00022842"/>
    </source>
</evidence>
<dbReference type="Pfam" id="PF00809">
    <property type="entry name" value="Pterin_bind"/>
    <property type="match status" value="1"/>
</dbReference>
<dbReference type="PROSITE" id="PS00793">
    <property type="entry name" value="DHPS_2"/>
    <property type="match status" value="1"/>
</dbReference>
<keyword evidence="11" id="KW-1185">Reference proteome</keyword>
<gene>
    <name evidence="10" type="primary">folP</name>
    <name evidence="10" type="ORF">GWC95_08905</name>
</gene>
<dbReference type="NCBIfam" id="TIGR01496">
    <property type="entry name" value="DHPS"/>
    <property type="match status" value="1"/>
</dbReference>
<dbReference type="PANTHER" id="PTHR20941:SF1">
    <property type="entry name" value="FOLIC ACID SYNTHESIS PROTEIN FOL1"/>
    <property type="match status" value="1"/>
</dbReference>
<evidence type="ECO:0000256" key="8">
    <source>
        <dbReference type="ARBA" id="ARBA00022909"/>
    </source>
</evidence>
<evidence type="ECO:0000313" key="11">
    <source>
        <dbReference type="Proteomes" id="UP000753802"/>
    </source>
</evidence>
<evidence type="ECO:0000256" key="4">
    <source>
        <dbReference type="ARBA" id="ARBA00012458"/>
    </source>
</evidence>
<evidence type="ECO:0000256" key="1">
    <source>
        <dbReference type="ARBA" id="ARBA00000012"/>
    </source>
</evidence>
<keyword evidence="5 10" id="KW-0808">Transferase</keyword>
<organism evidence="10 11">
    <name type="scientific">Sediminibacterium roseum</name>
    <dbReference type="NCBI Taxonomy" id="1978412"/>
    <lineage>
        <taxon>Bacteria</taxon>
        <taxon>Pseudomonadati</taxon>
        <taxon>Bacteroidota</taxon>
        <taxon>Chitinophagia</taxon>
        <taxon>Chitinophagales</taxon>
        <taxon>Chitinophagaceae</taxon>
        <taxon>Sediminibacterium</taxon>
    </lineage>
</organism>
<evidence type="ECO:0000313" key="10">
    <source>
        <dbReference type="EMBL" id="NCI50039.1"/>
    </source>
</evidence>
<dbReference type="CDD" id="cd00739">
    <property type="entry name" value="DHPS"/>
    <property type="match status" value="1"/>
</dbReference>
<dbReference type="InterPro" id="IPR006390">
    <property type="entry name" value="DHP_synth_dom"/>
</dbReference>
<protein>
    <recommendedName>
        <fullName evidence="4">dihydropteroate synthase</fullName>
        <ecNumber evidence="4">2.5.1.15</ecNumber>
    </recommendedName>
</protein>
<evidence type="ECO:0000256" key="3">
    <source>
        <dbReference type="ARBA" id="ARBA00004763"/>
    </source>
</evidence>
<evidence type="ECO:0000256" key="6">
    <source>
        <dbReference type="ARBA" id="ARBA00022723"/>
    </source>
</evidence>
<comment type="caution">
    <text evidence="10">The sequence shown here is derived from an EMBL/GenBank/DDBJ whole genome shotgun (WGS) entry which is preliminary data.</text>
</comment>
<sequence length="274" mass="29780">MFTLNCKGRLLTIDAPVVMGIINTTPDSFYGNSRAETTGNVLQTAERMLRQGAAILDIGGQSTRPGAVQLPPQEEATRVTGAISAIKKEFPESFVSIDTYHAAVAMQAVEAGADLVNDVSGGRFDDQMLATVAQLRVPYVCMHLKGTPQTMHSDPSYRDVTAEVLDYFIERIDACTKAGIHDVIIDPGFGFSKNSTHNFQLLKELDAFAILRKPLLLGISRKSTIYRTLGITPEEALNGTTVLNTAGLLKGANILRVHDVKEAMEAVRLTNFLK</sequence>
<dbReference type="PROSITE" id="PS50972">
    <property type="entry name" value="PTERIN_BINDING"/>
    <property type="match status" value="1"/>
</dbReference>
<comment type="pathway">
    <text evidence="3">Cofactor biosynthesis; tetrahydrofolate biosynthesis; 7,8-dihydrofolate from 2-amino-4-hydroxy-6-hydroxymethyl-7,8-dihydropteridine diphosphate and 4-aminobenzoate: step 1/2.</text>
</comment>
<reference evidence="10 11" key="1">
    <citation type="submission" date="2020-01" db="EMBL/GenBank/DDBJ databases">
        <title>Genome analysis.</title>
        <authorList>
            <person name="Wu S."/>
            <person name="Wang G."/>
        </authorList>
    </citation>
    <scope>NUCLEOTIDE SEQUENCE [LARGE SCALE GENOMIC DNA]</scope>
    <source>
        <strain evidence="10 11">SYL130</strain>
    </source>
</reference>
<evidence type="ECO:0000256" key="5">
    <source>
        <dbReference type="ARBA" id="ARBA00022679"/>
    </source>
</evidence>
<dbReference type="EMBL" id="JAACJS010000012">
    <property type="protein sequence ID" value="NCI50039.1"/>
    <property type="molecule type" value="Genomic_DNA"/>
</dbReference>